<feature type="chain" id="PRO_5032794649" description="DUF4114 domain-containing protein" evidence="1">
    <location>
        <begin position="29"/>
        <end position="235"/>
    </location>
</feature>
<evidence type="ECO:0000256" key="1">
    <source>
        <dbReference type="SAM" id="SignalP"/>
    </source>
</evidence>
<dbReference type="EMBL" id="DSQF01000005">
    <property type="protein sequence ID" value="HGZ42493.1"/>
    <property type="molecule type" value="Genomic_DNA"/>
</dbReference>
<organism evidence="2">
    <name type="scientific">Eiseniibacteriota bacterium</name>
    <dbReference type="NCBI Taxonomy" id="2212470"/>
    <lineage>
        <taxon>Bacteria</taxon>
        <taxon>Candidatus Eiseniibacteriota</taxon>
    </lineage>
</organism>
<evidence type="ECO:0008006" key="3">
    <source>
        <dbReference type="Google" id="ProtNLM"/>
    </source>
</evidence>
<gene>
    <name evidence="2" type="ORF">ENR23_03525</name>
</gene>
<protein>
    <recommendedName>
        <fullName evidence="3">DUF4114 domain-containing protein</fullName>
    </recommendedName>
</protein>
<keyword evidence="1" id="KW-0732">Signal</keyword>
<feature type="signal peptide" evidence="1">
    <location>
        <begin position="1"/>
        <end position="28"/>
    </location>
</feature>
<evidence type="ECO:0000313" key="2">
    <source>
        <dbReference type="EMBL" id="HGZ42493.1"/>
    </source>
</evidence>
<proteinExistence type="predicted"/>
<dbReference type="AlphaFoldDB" id="A0A832I118"/>
<name>A0A832I118_UNCEI</name>
<reference evidence="2" key="1">
    <citation type="journal article" date="2020" name="mSystems">
        <title>Genome- and Community-Level Interaction Insights into Carbon Utilization and Element Cycling Functions of Hydrothermarchaeota in Hydrothermal Sediment.</title>
        <authorList>
            <person name="Zhou Z."/>
            <person name="Liu Y."/>
            <person name="Xu W."/>
            <person name="Pan J."/>
            <person name="Luo Z.H."/>
            <person name="Li M."/>
        </authorList>
    </citation>
    <scope>NUCLEOTIDE SEQUENCE [LARGE SCALE GENOMIC DNA]</scope>
    <source>
        <strain evidence="2">SpSt-381</strain>
    </source>
</reference>
<sequence length="235" mass="24979">MNLGSPIRKLTVAAAALLLVASVSTADAFSLRVPQVALNGASLQAYLNGVGETINVNTDQVDGQVWSTSVSGNSTFTIMLEAAGNAAFNSIGIYNIDDPNAMPALFQVFPGAASPGWFATAHFGAGGSLVVTLFDNNSVIMGQTFYAGVNKSRFGFYLQGPGGTFFSDDTRNGGFAQILTYAGTGINFGTWWECFEDVPYVQSDKDFEDVVLLVESVSATTTDGMTWGRLKKLYR</sequence>
<comment type="caution">
    <text evidence="2">The sequence shown here is derived from an EMBL/GenBank/DDBJ whole genome shotgun (WGS) entry which is preliminary data.</text>
</comment>
<accession>A0A832I118</accession>